<dbReference type="Proteomes" id="UP000188276">
    <property type="component" value="Unassembled WGS sequence"/>
</dbReference>
<keyword evidence="3" id="KW-1185">Reference proteome</keyword>
<dbReference type="AlphaFoldDB" id="A0A1R4LC13"/>
<dbReference type="PANTHER" id="PTHR37530:SF1">
    <property type="entry name" value="OUTER MEMBRANE PROTEIN SLP"/>
    <property type="match status" value="1"/>
</dbReference>
<sequence>MVRYHFNRRIGKGMAIAFTCLVLSACALLLPDELSVPDGATVIQDYQTFSALKGTQAPYVRLGGVIAEIKNLPNRTRLEMVNLPIDSSGKPDIREEPNGRFIVYVNRFLDPVTYAKGRLLTVLGSAIAPEKSQVGEYRAEFPALSASAYHLWRVTERVVIHEPGSFLRECDHWRCRENFGSRTGKVVPEVK</sequence>
<dbReference type="InterPro" id="IPR004658">
    <property type="entry name" value="OMP_Slp"/>
</dbReference>
<dbReference type="NCBIfam" id="TIGR00752">
    <property type="entry name" value="slp"/>
    <property type="match status" value="1"/>
</dbReference>
<evidence type="ECO:0000256" key="1">
    <source>
        <dbReference type="SAM" id="SignalP"/>
    </source>
</evidence>
<dbReference type="PIRSF" id="PIRSF004982">
    <property type="entry name" value="SlP"/>
    <property type="match status" value="1"/>
</dbReference>
<keyword evidence="1" id="KW-0732">Signal</keyword>
<evidence type="ECO:0000313" key="2">
    <source>
        <dbReference type="EMBL" id="SJN54111.1"/>
    </source>
</evidence>
<dbReference type="RefSeq" id="WP_235862840.1">
    <property type="nucleotide sequence ID" value="NZ_FULE01000010.1"/>
</dbReference>
<name>A0A1R4LC13_VIBR1</name>
<organism evidence="2 3">
    <name type="scientific">Vibrio ruber (strain DSM 16370 / JCM 11486 / BCRC 17186 / CECT 7878 / LMG 23124 / VR1)</name>
    <dbReference type="NCBI Taxonomy" id="1123498"/>
    <lineage>
        <taxon>Bacteria</taxon>
        <taxon>Pseudomonadati</taxon>
        <taxon>Pseudomonadota</taxon>
        <taxon>Gammaproteobacteria</taxon>
        <taxon>Vibrionales</taxon>
        <taxon>Vibrionaceae</taxon>
        <taxon>Vibrio</taxon>
    </lineage>
</organism>
<feature type="chain" id="PRO_5012639211" evidence="1">
    <location>
        <begin position="28"/>
        <end position="191"/>
    </location>
</feature>
<gene>
    <name evidence="2" type="primary">slp</name>
    <name evidence="2" type="ORF">VR7878_00624</name>
</gene>
<feature type="signal peptide" evidence="1">
    <location>
        <begin position="1"/>
        <end position="27"/>
    </location>
</feature>
<proteinExistence type="predicted"/>
<evidence type="ECO:0000313" key="3">
    <source>
        <dbReference type="Proteomes" id="UP000188276"/>
    </source>
</evidence>
<dbReference type="STRING" id="1123498.VR7878_00624"/>
<dbReference type="PANTHER" id="PTHR37530">
    <property type="entry name" value="OUTER MEMBRANE PROTEIN SLP"/>
    <property type="match status" value="1"/>
</dbReference>
<accession>A0A1R4LC13</accession>
<dbReference type="PROSITE" id="PS51257">
    <property type="entry name" value="PROKAR_LIPOPROTEIN"/>
    <property type="match status" value="1"/>
</dbReference>
<dbReference type="GO" id="GO:0019867">
    <property type="term" value="C:outer membrane"/>
    <property type="evidence" value="ECO:0007669"/>
    <property type="project" value="InterPro"/>
</dbReference>
<dbReference type="Pfam" id="PF03843">
    <property type="entry name" value="Slp"/>
    <property type="match status" value="1"/>
</dbReference>
<reference evidence="3" key="1">
    <citation type="submission" date="2017-02" db="EMBL/GenBank/DDBJ databases">
        <authorList>
            <person name="Rodrigo-Torres L."/>
            <person name="Arahal R.D."/>
            <person name="Lucena T."/>
        </authorList>
    </citation>
    <scope>NUCLEOTIDE SEQUENCE [LARGE SCALE GENOMIC DNA]</scope>
    <source>
        <strain evidence="3">CECT 7878</strain>
    </source>
</reference>
<dbReference type="EMBL" id="FULE01000010">
    <property type="protein sequence ID" value="SJN54111.1"/>
    <property type="molecule type" value="Genomic_DNA"/>
</dbReference>
<protein>
    <submittedName>
        <fullName evidence="2">Outer membrane protein slp</fullName>
    </submittedName>
</protein>